<sequence length="207" mass="22895">MPTPQQGRRGSYAKGVAKREEILERALEVIAREGYRGASVKELADAVGLSQAGLLHYFDSKEELFAEILRKRDELDVVHFGPGTLDPALLPDVRDGYLGIIRHNSEVPGLVQLFSRMSVDAADPEHPAHQFFLDRGASLREVFIGAIGREQADGRITDRIDPETLARVFQAVADGMQVQWMLDPSVDMAATIDALFEALSPRRKDDA</sequence>
<keyword evidence="3" id="KW-0804">Transcription</keyword>
<evidence type="ECO:0000256" key="2">
    <source>
        <dbReference type="ARBA" id="ARBA00023125"/>
    </source>
</evidence>
<feature type="DNA-binding region" description="H-T-H motif" evidence="4">
    <location>
        <begin position="39"/>
        <end position="58"/>
    </location>
</feature>
<dbReference type="SUPFAM" id="SSF48498">
    <property type="entry name" value="Tetracyclin repressor-like, C-terminal domain"/>
    <property type="match status" value="1"/>
</dbReference>
<dbReference type="PRINTS" id="PR00455">
    <property type="entry name" value="HTHTETR"/>
</dbReference>
<dbReference type="Proteomes" id="UP001501343">
    <property type="component" value="Unassembled WGS sequence"/>
</dbReference>
<evidence type="ECO:0000259" key="5">
    <source>
        <dbReference type="PROSITE" id="PS50977"/>
    </source>
</evidence>
<feature type="domain" description="HTH tetR-type" evidence="5">
    <location>
        <begin position="16"/>
        <end position="76"/>
    </location>
</feature>
<dbReference type="RefSeq" id="WP_248147056.1">
    <property type="nucleotide sequence ID" value="NZ_BAAAOF010000002.1"/>
</dbReference>
<organism evidence="6 7">
    <name type="scientific">Microbacterium aoyamense</name>
    <dbReference type="NCBI Taxonomy" id="344166"/>
    <lineage>
        <taxon>Bacteria</taxon>
        <taxon>Bacillati</taxon>
        <taxon>Actinomycetota</taxon>
        <taxon>Actinomycetes</taxon>
        <taxon>Micrococcales</taxon>
        <taxon>Microbacteriaceae</taxon>
        <taxon>Microbacterium</taxon>
    </lineage>
</organism>
<evidence type="ECO:0000313" key="6">
    <source>
        <dbReference type="EMBL" id="GAA1924861.1"/>
    </source>
</evidence>
<evidence type="ECO:0000256" key="4">
    <source>
        <dbReference type="PROSITE-ProRule" id="PRU00335"/>
    </source>
</evidence>
<proteinExistence type="predicted"/>
<dbReference type="EMBL" id="BAAAOF010000002">
    <property type="protein sequence ID" value="GAA1924861.1"/>
    <property type="molecule type" value="Genomic_DNA"/>
</dbReference>
<dbReference type="Pfam" id="PF00440">
    <property type="entry name" value="TetR_N"/>
    <property type="match status" value="1"/>
</dbReference>
<evidence type="ECO:0000256" key="1">
    <source>
        <dbReference type="ARBA" id="ARBA00023015"/>
    </source>
</evidence>
<keyword evidence="1" id="KW-0805">Transcription regulation</keyword>
<name>A0ABP5AXE0_9MICO</name>
<accession>A0ABP5AXE0</accession>
<evidence type="ECO:0000313" key="7">
    <source>
        <dbReference type="Proteomes" id="UP001501343"/>
    </source>
</evidence>
<dbReference type="PANTHER" id="PTHR47506:SF6">
    <property type="entry name" value="HTH-TYPE TRANSCRIPTIONAL REPRESSOR NEMR"/>
    <property type="match status" value="1"/>
</dbReference>
<reference evidence="7" key="1">
    <citation type="journal article" date="2019" name="Int. J. Syst. Evol. Microbiol.">
        <title>The Global Catalogue of Microorganisms (GCM) 10K type strain sequencing project: providing services to taxonomists for standard genome sequencing and annotation.</title>
        <authorList>
            <consortium name="The Broad Institute Genomics Platform"/>
            <consortium name="The Broad Institute Genome Sequencing Center for Infectious Disease"/>
            <person name="Wu L."/>
            <person name="Ma J."/>
        </authorList>
    </citation>
    <scope>NUCLEOTIDE SEQUENCE [LARGE SCALE GENOMIC DNA]</scope>
    <source>
        <strain evidence="7">JCM 14900</strain>
    </source>
</reference>
<protein>
    <submittedName>
        <fullName evidence="6">TetR/AcrR family transcriptional regulator</fullName>
    </submittedName>
</protein>
<dbReference type="InterPro" id="IPR036271">
    <property type="entry name" value="Tet_transcr_reg_TetR-rel_C_sf"/>
</dbReference>
<comment type="caution">
    <text evidence="6">The sequence shown here is derived from an EMBL/GenBank/DDBJ whole genome shotgun (WGS) entry which is preliminary data.</text>
</comment>
<dbReference type="PROSITE" id="PS50977">
    <property type="entry name" value="HTH_TETR_2"/>
    <property type="match status" value="1"/>
</dbReference>
<dbReference type="InterPro" id="IPR009057">
    <property type="entry name" value="Homeodomain-like_sf"/>
</dbReference>
<dbReference type="PANTHER" id="PTHR47506">
    <property type="entry name" value="TRANSCRIPTIONAL REGULATORY PROTEIN"/>
    <property type="match status" value="1"/>
</dbReference>
<dbReference type="InterPro" id="IPR001647">
    <property type="entry name" value="HTH_TetR"/>
</dbReference>
<gene>
    <name evidence="6" type="ORF">GCM10009775_16420</name>
</gene>
<dbReference type="SUPFAM" id="SSF46689">
    <property type="entry name" value="Homeodomain-like"/>
    <property type="match status" value="1"/>
</dbReference>
<dbReference type="Gene3D" id="1.10.357.10">
    <property type="entry name" value="Tetracycline Repressor, domain 2"/>
    <property type="match status" value="1"/>
</dbReference>
<evidence type="ECO:0000256" key="3">
    <source>
        <dbReference type="ARBA" id="ARBA00023163"/>
    </source>
</evidence>
<keyword evidence="2 4" id="KW-0238">DNA-binding</keyword>
<keyword evidence="7" id="KW-1185">Reference proteome</keyword>